<dbReference type="OrthoDB" id="9795903at2"/>
<sequence length="230" mass="26176">MESLDSLNKLAFVKQRCYRIIPSQFPPIHLFEDVANPEEFEAVFAVQMLTNPRIQEEIGLVEKIPRDQRLYAVPGCGYVMAAFTHINPNGSRFSNGDYGIYYAAESIATAIAETVYHKEQFLSYTQEPAQELAMRSLIAEFSADLFNLTLLDKNSHPLYSSSNYTHSQFLGSQIKEQQEEGIVYHSVRAEGTNFALFKPNSIHQCQQGSHFSYVWDGSRISTVYQKLLQN</sequence>
<reference evidence="3 5" key="2">
    <citation type="submission" date="2018-06" db="EMBL/GenBank/DDBJ databases">
        <authorList>
            <consortium name="Pathogen Informatics"/>
            <person name="Doyle S."/>
        </authorList>
    </citation>
    <scope>NUCLEOTIDE SEQUENCE [LARGE SCALE GENOMIC DNA]</scope>
    <source>
        <strain evidence="3 5">NCTC12239</strain>
    </source>
</reference>
<protein>
    <submittedName>
        <fullName evidence="3">RES domain-containing protein</fullName>
    </submittedName>
</protein>
<gene>
    <name evidence="2" type="ORF">Lmor_0635</name>
    <name evidence="3" type="ORF">NCTC12239_02020</name>
</gene>
<name>A0A378K0A8_9GAMM</name>
<keyword evidence="4" id="KW-1185">Reference proteome</keyword>
<dbReference type="InterPro" id="IPR014914">
    <property type="entry name" value="RES_dom"/>
</dbReference>
<proteinExistence type="predicted"/>
<dbReference type="AlphaFoldDB" id="A0A378K0A8"/>
<dbReference type="Proteomes" id="UP000054985">
    <property type="component" value="Unassembled WGS sequence"/>
</dbReference>
<dbReference type="STRING" id="39962.Lmor_0635"/>
<dbReference type="SMART" id="SM00953">
    <property type="entry name" value="RES"/>
    <property type="match status" value="1"/>
</dbReference>
<evidence type="ECO:0000313" key="2">
    <source>
        <dbReference type="EMBL" id="KTD37443.1"/>
    </source>
</evidence>
<reference evidence="2 4" key="1">
    <citation type="submission" date="2015-11" db="EMBL/GenBank/DDBJ databases">
        <title>Genomic analysis of 38 Legionella species identifies large and diverse effector repertoires.</title>
        <authorList>
            <person name="Burstein D."/>
            <person name="Amaro F."/>
            <person name="Zusman T."/>
            <person name="Lifshitz Z."/>
            <person name="Cohen O."/>
            <person name="Gilbert J.A."/>
            <person name="Pupko T."/>
            <person name="Shuman H.A."/>
            <person name="Segal G."/>
        </authorList>
    </citation>
    <scope>NUCLEOTIDE SEQUENCE [LARGE SCALE GENOMIC DNA]</scope>
    <source>
        <strain evidence="2 4">ATCC 43877</strain>
    </source>
</reference>
<dbReference type="Proteomes" id="UP000254040">
    <property type="component" value="Unassembled WGS sequence"/>
</dbReference>
<dbReference type="Pfam" id="PF08808">
    <property type="entry name" value="RES"/>
    <property type="match status" value="1"/>
</dbReference>
<accession>A0A378K0A8</accession>
<feature type="domain" description="RES" evidence="1">
    <location>
        <begin position="82"/>
        <end position="208"/>
    </location>
</feature>
<dbReference type="EMBL" id="LNYN01000013">
    <property type="protein sequence ID" value="KTD37443.1"/>
    <property type="molecule type" value="Genomic_DNA"/>
</dbReference>
<evidence type="ECO:0000313" key="4">
    <source>
        <dbReference type="Proteomes" id="UP000054985"/>
    </source>
</evidence>
<evidence type="ECO:0000313" key="3">
    <source>
        <dbReference type="EMBL" id="STX63078.1"/>
    </source>
</evidence>
<dbReference type="EMBL" id="UGOG01000001">
    <property type="protein sequence ID" value="STX63078.1"/>
    <property type="molecule type" value="Genomic_DNA"/>
</dbReference>
<evidence type="ECO:0000259" key="1">
    <source>
        <dbReference type="SMART" id="SM00953"/>
    </source>
</evidence>
<organism evidence="3 5">
    <name type="scientific">Legionella moravica</name>
    <dbReference type="NCBI Taxonomy" id="39962"/>
    <lineage>
        <taxon>Bacteria</taxon>
        <taxon>Pseudomonadati</taxon>
        <taxon>Pseudomonadota</taxon>
        <taxon>Gammaproteobacteria</taxon>
        <taxon>Legionellales</taxon>
        <taxon>Legionellaceae</taxon>
        <taxon>Legionella</taxon>
    </lineage>
</organism>
<dbReference type="RefSeq" id="WP_051190719.1">
    <property type="nucleotide sequence ID" value="NZ_CAAAJG010000024.1"/>
</dbReference>
<evidence type="ECO:0000313" key="5">
    <source>
        <dbReference type="Proteomes" id="UP000254040"/>
    </source>
</evidence>